<protein>
    <recommendedName>
        <fullName evidence="4">ABC-2 type transport system permease protein</fullName>
    </recommendedName>
</protein>
<gene>
    <name evidence="2" type="ORF">SAMN05421803_101486</name>
</gene>
<dbReference type="AlphaFoldDB" id="A0A1M6BV61"/>
<dbReference type="EMBL" id="FQZK01000001">
    <property type="protein sequence ID" value="SHI52655.1"/>
    <property type="molecule type" value="Genomic_DNA"/>
</dbReference>
<dbReference type="InterPro" id="IPR046264">
    <property type="entry name" value="DUF6297"/>
</dbReference>
<evidence type="ECO:0000256" key="1">
    <source>
        <dbReference type="SAM" id="Phobius"/>
    </source>
</evidence>
<feature type="transmembrane region" description="Helical" evidence="1">
    <location>
        <begin position="366"/>
        <end position="388"/>
    </location>
</feature>
<reference evidence="2 3" key="1">
    <citation type="submission" date="2016-11" db="EMBL/GenBank/DDBJ databases">
        <authorList>
            <person name="Jaros S."/>
            <person name="Januszkiewicz K."/>
            <person name="Wedrychowicz H."/>
        </authorList>
    </citation>
    <scope>NUCLEOTIDE SEQUENCE [LARGE SCALE GENOMIC DNA]</scope>
    <source>
        <strain evidence="2 3">CGMCC 4.5723</strain>
    </source>
</reference>
<feature type="transmembrane region" description="Helical" evidence="1">
    <location>
        <begin position="101"/>
        <end position="127"/>
    </location>
</feature>
<evidence type="ECO:0000313" key="2">
    <source>
        <dbReference type="EMBL" id="SHI52655.1"/>
    </source>
</evidence>
<feature type="transmembrane region" description="Helical" evidence="1">
    <location>
        <begin position="166"/>
        <end position="187"/>
    </location>
</feature>
<keyword evidence="3" id="KW-1185">Reference proteome</keyword>
<keyword evidence="1" id="KW-1133">Transmembrane helix</keyword>
<name>A0A1M6BV61_9ACTN</name>
<dbReference type="OrthoDB" id="3405887at2"/>
<dbReference type="Pfam" id="PF19814">
    <property type="entry name" value="DUF6297"/>
    <property type="match status" value="1"/>
</dbReference>
<accession>A0A1M6BV61</accession>
<dbReference type="RefSeq" id="WP_073374408.1">
    <property type="nucleotide sequence ID" value="NZ_FQZK01000001.1"/>
</dbReference>
<evidence type="ECO:0000313" key="3">
    <source>
        <dbReference type="Proteomes" id="UP000184452"/>
    </source>
</evidence>
<feature type="transmembrane region" description="Helical" evidence="1">
    <location>
        <begin position="328"/>
        <end position="345"/>
    </location>
</feature>
<evidence type="ECO:0008006" key="4">
    <source>
        <dbReference type="Google" id="ProtNLM"/>
    </source>
</evidence>
<dbReference type="Proteomes" id="UP000184452">
    <property type="component" value="Unassembled WGS sequence"/>
</dbReference>
<organism evidence="2 3">
    <name type="scientific">Nocardiopsis flavescens</name>
    <dbReference type="NCBI Taxonomy" id="758803"/>
    <lineage>
        <taxon>Bacteria</taxon>
        <taxon>Bacillati</taxon>
        <taxon>Actinomycetota</taxon>
        <taxon>Actinomycetes</taxon>
        <taxon>Streptosporangiales</taxon>
        <taxon>Nocardiopsidaceae</taxon>
        <taxon>Nocardiopsis</taxon>
    </lineage>
</organism>
<proteinExistence type="predicted"/>
<feature type="transmembrane region" description="Helical" evidence="1">
    <location>
        <begin position="394"/>
        <end position="413"/>
    </location>
</feature>
<feature type="transmembrane region" description="Helical" evidence="1">
    <location>
        <begin position="442"/>
        <end position="461"/>
    </location>
</feature>
<keyword evidence="1" id="KW-0472">Membrane</keyword>
<feature type="transmembrane region" description="Helical" evidence="1">
    <location>
        <begin position="61"/>
        <end position="80"/>
    </location>
</feature>
<keyword evidence="1" id="KW-0812">Transmembrane</keyword>
<sequence>MSATARVRALTRSGVRRRRTWSDRYITLFGLVLLAVLASPLLGRALEAVPADTDPARAGAGLALTALLAAGALALARAAGPLGVSPADAAWLLLTPLPRRAVLTPALLVLAAVCAVLGAAAGLALTSALGAPGALLPRLSGLVLLGLAWAVAAASATVLGQASQAWDTAVVATIAVLVAAAAAAAVLGAGPGQRALTALATAPGQAWAAVAAVSVAGAAALAVRAWAAAGRIPARAVLEASRRTGLAAGAVTGLDPGPLAWIAEDAHWRGRTLRSRPWPARLRGAAAVAWPDWKRLGRRPGLLALAAATAVLPALAALAGLGGAGVPLVLAAGAAAVASAGTAGARRDAGDAALARLLGAAPRALLAARAVLPAVLGGAWLTLALTALEAVGATGALWPLGPLCAPALAAGALRMARRRPVEHTAPVMDTPLGPVPLGPLRWALTGADLALLGCLPALAAFAAGPGAALYAAQALCGAAVLAAYCAAPRRG</sequence>
<feature type="transmembrane region" description="Helical" evidence="1">
    <location>
        <begin position="302"/>
        <end position="322"/>
    </location>
</feature>
<feature type="transmembrane region" description="Helical" evidence="1">
    <location>
        <begin position="207"/>
        <end position="227"/>
    </location>
</feature>
<feature type="transmembrane region" description="Helical" evidence="1">
    <location>
        <begin position="139"/>
        <end position="159"/>
    </location>
</feature>